<dbReference type="Proteomes" id="UP000013111">
    <property type="component" value="Unassembled WGS sequence"/>
</dbReference>
<proteinExistence type="predicted"/>
<protein>
    <submittedName>
        <fullName evidence="1">Uncharacterized protein</fullName>
    </submittedName>
</protein>
<dbReference type="EMBL" id="CAPB01000011">
    <property type="protein sequence ID" value="CCO93535.1"/>
    <property type="molecule type" value="Genomic_DNA"/>
</dbReference>
<name>A0A831A0T4_ERWAM</name>
<gene>
    <name evidence="1" type="ORF">BN437_1600</name>
</gene>
<evidence type="ECO:0000313" key="1">
    <source>
        <dbReference type="EMBL" id="CCO93535.1"/>
    </source>
</evidence>
<evidence type="ECO:0000313" key="2">
    <source>
        <dbReference type="Proteomes" id="UP000013111"/>
    </source>
</evidence>
<sequence length="32" mass="3461">MASHGEMAGLNDRFSSFQLCDLQANIVIAASY</sequence>
<comment type="caution">
    <text evidence="1">The sequence shown here is derived from an EMBL/GenBank/DDBJ whole genome shotgun (WGS) entry which is preliminary data.</text>
</comment>
<accession>A0A831A0T4</accession>
<organism evidence="1 2">
    <name type="scientific">Erwinia amylovora NBRC 12687 = CFBP 1232</name>
    <dbReference type="NCBI Taxonomy" id="1219359"/>
    <lineage>
        <taxon>Bacteria</taxon>
        <taxon>Pseudomonadati</taxon>
        <taxon>Pseudomonadota</taxon>
        <taxon>Gammaproteobacteria</taxon>
        <taxon>Enterobacterales</taxon>
        <taxon>Erwiniaceae</taxon>
        <taxon>Erwinia</taxon>
    </lineage>
</organism>
<dbReference type="AlphaFoldDB" id="A0A831A0T4"/>
<reference evidence="1 2" key="1">
    <citation type="submission" date="2012-11" db="EMBL/GenBank/DDBJ databases">
        <authorList>
            <person name="Linke B."/>
        </authorList>
    </citation>
    <scope>NUCLEOTIDE SEQUENCE [LARGE SCALE GENOMIC DNA]</scope>
    <source>
        <strain evidence="2">CFBP 1232</strain>
    </source>
</reference>
<reference evidence="1 2" key="2">
    <citation type="submission" date="2013-04" db="EMBL/GenBank/DDBJ databases">
        <title>Comparative genomics of 12 strains of Erwinia amylovora identifies a pan-genome with a large conserved core and provides insights into host specificity.</title>
        <authorList>
            <person name="Mann R.A."/>
            <person name="Smits T.H.M."/>
            <person name="Buehlmann A."/>
            <person name="Blom J."/>
            <person name="Goesmann A."/>
            <person name="Frey J.E."/>
            <person name="Plummer K.M."/>
            <person name="Beer S.V."/>
            <person name="Luck J."/>
            <person name="Duffy B."/>
            <person name="Rodoni B."/>
        </authorList>
    </citation>
    <scope>NUCLEOTIDE SEQUENCE [LARGE SCALE GENOMIC DNA]</scope>
    <source>
        <strain evidence="2">CFBP 1232</strain>
    </source>
</reference>